<protein>
    <recommendedName>
        <fullName evidence="4">Transposase, Ptta/En/Spm, plant</fullName>
    </recommendedName>
</protein>
<feature type="region of interest" description="Disordered" evidence="2">
    <location>
        <begin position="226"/>
        <end position="248"/>
    </location>
</feature>
<evidence type="ECO:0000256" key="2">
    <source>
        <dbReference type="SAM" id="MobiDB-lite"/>
    </source>
</evidence>
<proteinExistence type="predicted"/>
<reference evidence="3" key="2">
    <citation type="journal article" date="2024" name="Plant">
        <title>Genomic evolution and insights into agronomic trait innovations of Sesamum species.</title>
        <authorList>
            <person name="Miao H."/>
            <person name="Wang L."/>
            <person name="Qu L."/>
            <person name="Liu H."/>
            <person name="Sun Y."/>
            <person name="Le M."/>
            <person name="Wang Q."/>
            <person name="Wei S."/>
            <person name="Zheng Y."/>
            <person name="Lin W."/>
            <person name="Duan Y."/>
            <person name="Cao H."/>
            <person name="Xiong S."/>
            <person name="Wang X."/>
            <person name="Wei L."/>
            <person name="Li C."/>
            <person name="Ma Q."/>
            <person name="Ju M."/>
            <person name="Zhao R."/>
            <person name="Li G."/>
            <person name="Mu C."/>
            <person name="Tian Q."/>
            <person name="Mei H."/>
            <person name="Zhang T."/>
            <person name="Gao T."/>
            <person name="Zhang H."/>
        </authorList>
    </citation>
    <scope>NUCLEOTIDE SEQUENCE</scope>
    <source>
        <strain evidence="3">G01</strain>
    </source>
</reference>
<feature type="region of interest" description="Disordered" evidence="2">
    <location>
        <begin position="58"/>
        <end position="81"/>
    </location>
</feature>
<reference evidence="3" key="1">
    <citation type="submission" date="2020-06" db="EMBL/GenBank/DDBJ databases">
        <authorList>
            <person name="Li T."/>
            <person name="Hu X."/>
            <person name="Zhang T."/>
            <person name="Song X."/>
            <person name="Zhang H."/>
            <person name="Dai N."/>
            <person name="Sheng W."/>
            <person name="Hou X."/>
            <person name="Wei L."/>
        </authorList>
    </citation>
    <scope>NUCLEOTIDE SEQUENCE</scope>
    <source>
        <strain evidence="3">G01</strain>
        <tissue evidence="3">Leaf</tissue>
    </source>
</reference>
<gene>
    <name evidence="3" type="ORF">Sangu_2505800</name>
</gene>
<evidence type="ECO:0000256" key="1">
    <source>
        <dbReference type="SAM" id="Coils"/>
    </source>
</evidence>
<keyword evidence="1" id="KW-0175">Coiled coil</keyword>
<name>A0AAW2JPG8_9LAMI</name>
<feature type="coiled-coil region" evidence="1">
    <location>
        <begin position="308"/>
        <end position="379"/>
    </location>
</feature>
<evidence type="ECO:0000313" key="3">
    <source>
        <dbReference type="EMBL" id="KAL0295893.1"/>
    </source>
</evidence>
<evidence type="ECO:0008006" key="4">
    <source>
        <dbReference type="Google" id="ProtNLM"/>
    </source>
</evidence>
<dbReference type="AlphaFoldDB" id="A0AAW2JPG8"/>
<organism evidence="3">
    <name type="scientific">Sesamum angustifolium</name>
    <dbReference type="NCBI Taxonomy" id="2727405"/>
    <lineage>
        <taxon>Eukaryota</taxon>
        <taxon>Viridiplantae</taxon>
        <taxon>Streptophyta</taxon>
        <taxon>Embryophyta</taxon>
        <taxon>Tracheophyta</taxon>
        <taxon>Spermatophyta</taxon>
        <taxon>Magnoliopsida</taxon>
        <taxon>eudicotyledons</taxon>
        <taxon>Gunneridae</taxon>
        <taxon>Pentapetalae</taxon>
        <taxon>asterids</taxon>
        <taxon>lamiids</taxon>
        <taxon>Lamiales</taxon>
        <taxon>Pedaliaceae</taxon>
        <taxon>Sesamum</taxon>
    </lineage>
</organism>
<dbReference type="EMBL" id="JACGWK010000563">
    <property type="protein sequence ID" value="KAL0295893.1"/>
    <property type="molecule type" value="Genomic_DNA"/>
</dbReference>
<comment type="caution">
    <text evidence="3">The sequence shown here is derived from an EMBL/GenBank/DDBJ whole genome shotgun (WGS) entry which is preliminary data.</text>
</comment>
<sequence>MPWTPTQQKLEMKNMMKKKNLKKLNQRKTRRMTRITILVIVIKMMIWRLMINMVTRGRGKGRQRGRERGHGQSQESDQGVNEELLGVHSSRVEQTTSSNALSREPDHNTESIFGEAWPRWHQVPKATKDLLWVRFKSRYRWNDFTDFQMRKVWNENASARFREMIYKAKRKALENASKELGIEPSVLDMIGRGPDLMHTHICDELVEKHWSGENYQGKCEIAQKNRMTEKDGSITKHTGGSIPPGAHKLRMEKDLGREVGGTDASTQSSFDLQLWCEVIGGPSKGRIYGFGRSQSSDGYSKTSVTSTFRESEERFNELRKEMDEKYNELTMKMQEEFLRREEESKRILEQALKKSRKREEDAQRRTLELEEMVRKLIQEVGYTNRRFAGGCGHKEQQDFGGDH</sequence>
<accession>A0AAW2JPG8</accession>